<gene>
    <name evidence="3" type="ORF">ODALV1_LOCUS13730</name>
</gene>
<feature type="compositionally biased region" description="Basic and acidic residues" evidence="1">
    <location>
        <begin position="22"/>
        <end position="31"/>
    </location>
</feature>
<dbReference type="PANTHER" id="PTHR22198">
    <property type="entry name" value="FERM DOMAIN-CONTAINING PROTEIN"/>
    <property type="match status" value="1"/>
</dbReference>
<dbReference type="PANTHER" id="PTHR22198:SF1">
    <property type="entry name" value="FERM DOMAIN-CONTAINING PROTEIN"/>
    <property type="match status" value="1"/>
</dbReference>
<dbReference type="EMBL" id="CAXLJM020000042">
    <property type="protein sequence ID" value="CAL8109833.1"/>
    <property type="molecule type" value="Genomic_DNA"/>
</dbReference>
<evidence type="ECO:0000313" key="4">
    <source>
        <dbReference type="Proteomes" id="UP001642540"/>
    </source>
</evidence>
<feature type="compositionally biased region" description="Low complexity" evidence="1">
    <location>
        <begin position="200"/>
        <end position="213"/>
    </location>
</feature>
<evidence type="ECO:0000256" key="1">
    <source>
        <dbReference type="SAM" id="MobiDB-lite"/>
    </source>
</evidence>
<keyword evidence="4" id="KW-1185">Reference proteome</keyword>
<feature type="compositionally biased region" description="Polar residues" evidence="1">
    <location>
        <begin position="52"/>
        <end position="90"/>
    </location>
</feature>
<dbReference type="InterPro" id="IPR055577">
    <property type="entry name" value="DUF7153"/>
</dbReference>
<name>A0ABP1QTU3_9HEXA</name>
<evidence type="ECO:0000313" key="3">
    <source>
        <dbReference type="EMBL" id="CAL8109833.1"/>
    </source>
</evidence>
<evidence type="ECO:0000259" key="2">
    <source>
        <dbReference type="Pfam" id="PF23672"/>
    </source>
</evidence>
<feature type="domain" description="DUF7153" evidence="2">
    <location>
        <begin position="275"/>
        <end position="452"/>
    </location>
</feature>
<dbReference type="Pfam" id="PF23672">
    <property type="entry name" value="DUF7153"/>
    <property type="match status" value="1"/>
</dbReference>
<organism evidence="3 4">
    <name type="scientific">Orchesella dallaii</name>
    <dbReference type="NCBI Taxonomy" id="48710"/>
    <lineage>
        <taxon>Eukaryota</taxon>
        <taxon>Metazoa</taxon>
        <taxon>Ecdysozoa</taxon>
        <taxon>Arthropoda</taxon>
        <taxon>Hexapoda</taxon>
        <taxon>Collembola</taxon>
        <taxon>Entomobryomorpha</taxon>
        <taxon>Entomobryoidea</taxon>
        <taxon>Orchesellidae</taxon>
        <taxon>Orchesellinae</taxon>
        <taxon>Orchesella</taxon>
    </lineage>
</organism>
<sequence length="456" mass="49079">MAMLFNKLKNKDNSNGGTTTTADKDDGDHRGGYRTHLIFAGKRDPEGAGGHSSVSQSASHYFGGVSTTSFSSHSAHPFGQTQQPLRPTSQDARRKGSRPGLPDDELYRQSNKQVSFGAGGGNPVWTATASGLGGGGIVSSGIGIPGPHQPPSSVYGEDPGKPGMLEVVAGLSRDCFIIPLACVDRFLPAGLTLPEVKPKSNNNSSSSSSAAHSSAGTPLNVLEVADPQLAIVVHLMTPLISLSPPVESPQTQPERVQRSLAMQLLHKAAAERQASHGLLLASMETGSDFPMMALYTVQKMRIDVNDFVENCRKNALDMFEPSNIGYCGDHFFHMCREVATIARPPIDTPAKKGNSSGTGYIVSIFRVFEGDDREKLERNWLYWTGARTLYRHLPKSVGLRRITLHKSAALRGDKLYLLLCECANFLENVNSAAQLLPALRARLCGYTGIYRVAAAF</sequence>
<dbReference type="Proteomes" id="UP001642540">
    <property type="component" value="Unassembled WGS sequence"/>
</dbReference>
<feature type="region of interest" description="Disordered" evidence="1">
    <location>
        <begin position="194"/>
        <end position="213"/>
    </location>
</feature>
<proteinExistence type="predicted"/>
<protein>
    <recommendedName>
        <fullName evidence="2">DUF7153 domain-containing protein</fullName>
    </recommendedName>
</protein>
<feature type="region of interest" description="Disordered" evidence="1">
    <location>
        <begin position="1"/>
        <end position="108"/>
    </location>
</feature>
<reference evidence="3 4" key="1">
    <citation type="submission" date="2024-08" db="EMBL/GenBank/DDBJ databases">
        <authorList>
            <person name="Cucini C."/>
            <person name="Frati F."/>
        </authorList>
    </citation>
    <scope>NUCLEOTIDE SEQUENCE [LARGE SCALE GENOMIC DNA]</scope>
</reference>
<comment type="caution">
    <text evidence="3">The sequence shown here is derived from an EMBL/GenBank/DDBJ whole genome shotgun (WGS) entry which is preliminary data.</text>
</comment>
<accession>A0ABP1QTU3</accession>